<comment type="caution">
    <text evidence="2">The sequence shown here is derived from an EMBL/GenBank/DDBJ whole genome shotgun (WGS) entry which is preliminary data.</text>
</comment>
<dbReference type="AlphaFoldDB" id="A0A317KGW4"/>
<dbReference type="SMART" id="SM00530">
    <property type="entry name" value="HTH_XRE"/>
    <property type="match status" value="1"/>
</dbReference>
<keyword evidence="3" id="KW-1185">Reference proteome</keyword>
<reference evidence="3" key="1">
    <citation type="submission" date="2018-05" db="EMBL/GenBank/DDBJ databases">
        <title>Micromonospora globispora sp. nov. and Micromonospora rugosa sp. nov., isolated from marine sediment.</title>
        <authorList>
            <person name="Carro L."/>
            <person name="Aysel V."/>
            <person name="Cetin D."/>
            <person name="Igual J.M."/>
            <person name="Klenk H.-P."/>
            <person name="Trujillo M.E."/>
            <person name="Sahin N."/>
        </authorList>
    </citation>
    <scope>NUCLEOTIDE SEQUENCE [LARGE SCALE GENOMIC DNA]</scope>
    <source>
        <strain evidence="3">S2904</strain>
    </source>
</reference>
<name>A0A317KGW4_9ACTN</name>
<dbReference type="Gene3D" id="1.10.260.40">
    <property type="entry name" value="lambda repressor-like DNA-binding domains"/>
    <property type="match status" value="1"/>
</dbReference>
<dbReference type="OrthoDB" id="4966777at2"/>
<dbReference type="Pfam" id="PF19054">
    <property type="entry name" value="DUF5753"/>
    <property type="match status" value="1"/>
</dbReference>
<dbReference type="PROSITE" id="PS50943">
    <property type="entry name" value="HTH_CROC1"/>
    <property type="match status" value="1"/>
</dbReference>
<dbReference type="EMBL" id="QGSV01000075">
    <property type="protein sequence ID" value="PWU52101.1"/>
    <property type="molecule type" value="Genomic_DNA"/>
</dbReference>
<gene>
    <name evidence="2" type="ORF">DLJ46_03725</name>
</gene>
<dbReference type="GO" id="GO:0003677">
    <property type="term" value="F:DNA binding"/>
    <property type="evidence" value="ECO:0007669"/>
    <property type="project" value="InterPro"/>
</dbReference>
<dbReference type="CDD" id="cd00093">
    <property type="entry name" value="HTH_XRE"/>
    <property type="match status" value="1"/>
</dbReference>
<evidence type="ECO:0000313" key="3">
    <source>
        <dbReference type="Proteomes" id="UP000245683"/>
    </source>
</evidence>
<dbReference type="InterPro" id="IPR010982">
    <property type="entry name" value="Lambda_DNA-bd_dom_sf"/>
</dbReference>
<evidence type="ECO:0000313" key="2">
    <source>
        <dbReference type="EMBL" id="PWU52101.1"/>
    </source>
</evidence>
<evidence type="ECO:0000259" key="1">
    <source>
        <dbReference type="PROSITE" id="PS50943"/>
    </source>
</evidence>
<dbReference type="RefSeq" id="WP_109943257.1">
    <property type="nucleotide sequence ID" value="NZ_QGGF01000364.1"/>
</dbReference>
<sequence length="280" mass="31624">MNPIEEWLTQPEGLADRLRALRTQAGLSGKQLAEANGWAPSKVSRLENGRQMPAPADLYAWARACGADDAAQDLLRMLGEVQAVHRDWRRRMRQGQAAVQDSYNQLVAESRLIRHFETVYVPGLLQTADYARRILTEMVELHNLDVADVDAAVATRMQRQHLLYDTSKRFEFLLAEPVLRWLLCPPEVMRGQLDRLQTVVGVPNIRFGILPLGVQLATTPQNSFQMYDDVAIVETFVGETTHRDDEASAYATAIERLWNEAVTGEDARRLIVRAAQDLPH</sequence>
<dbReference type="SUPFAM" id="SSF47413">
    <property type="entry name" value="lambda repressor-like DNA-binding domains"/>
    <property type="match status" value="1"/>
</dbReference>
<dbReference type="InterPro" id="IPR043917">
    <property type="entry name" value="DUF5753"/>
</dbReference>
<proteinExistence type="predicted"/>
<feature type="domain" description="HTH cro/C1-type" evidence="1">
    <location>
        <begin position="18"/>
        <end position="72"/>
    </location>
</feature>
<dbReference type="Proteomes" id="UP000245683">
    <property type="component" value="Unassembled WGS sequence"/>
</dbReference>
<protein>
    <submittedName>
        <fullName evidence="2">Transcriptional regulator</fullName>
    </submittedName>
</protein>
<dbReference type="Pfam" id="PF13560">
    <property type="entry name" value="HTH_31"/>
    <property type="match status" value="1"/>
</dbReference>
<accession>A0A317KGW4</accession>
<organism evidence="2 3">
    <name type="scientific">Micromonospora globispora</name>
    <dbReference type="NCBI Taxonomy" id="1450148"/>
    <lineage>
        <taxon>Bacteria</taxon>
        <taxon>Bacillati</taxon>
        <taxon>Actinomycetota</taxon>
        <taxon>Actinomycetes</taxon>
        <taxon>Micromonosporales</taxon>
        <taxon>Micromonosporaceae</taxon>
        <taxon>Micromonospora</taxon>
    </lineage>
</organism>
<dbReference type="InterPro" id="IPR001387">
    <property type="entry name" value="Cro/C1-type_HTH"/>
</dbReference>